<keyword evidence="2" id="KW-1185">Reference proteome</keyword>
<sequence length="170" mass="18191">MSTFIVGRVTSGLVHGNGMIRALVGDSAKDVTKTANTTPTRATGIANNWCTISAAGADYVTGGSTCVGPCFTRPHGCICVCKKKEWFHSPPQEPPSCQCSYSLLPTLQEVFHSPVENATEEERGADSGKWKGAFKPVARSWQTVLVEWNAFRHASAGHELPADDNVLSPS</sequence>
<name>F9WCZ3_TRYCI</name>
<gene>
    <name evidence="1" type="ORF">TCIL3000_0_57010</name>
</gene>
<reference evidence="2" key="1">
    <citation type="submission" date="2011-07" db="EMBL/GenBank/DDBJ databases">
        <title>Divergent evolution of antigenic variation in African trypanosomes.</title>
        <authorList>
            <person name="Jackson A.P."/>
            <person name="Berry A."/>
            <person name="Allison H.C."/>
            <person name="Burton P."/>
            <person name="Anderson J."/>
            <person name="Aslett M."/>
            <person name="Brown R."/>
            <person name="Corton N."/>
            <person name="Harris D."/>
            <person name="Hauser H."/>
            <person name="Gamble J."/>
            <person name="Gilderthorp R."/>
            <person name="McQuillan J."/>
            <person name="Quail M.A."/>
            <person name="Sanders M."/>
            <person name="Van Tonder A."/>
            <person name="Ginger M.L."/>
            <person name="Donelson J.E."/>
            <person name="Field M.C."/>
            <person name="Barry J.D."/>
            <person name="Berriman M."/>
            <person name="Hertz-Fowler C."/>
        </authorList>
    </citation>
    <scope>NUCLEOTIDE SEQUENCE [LARGE SCALE GENOMIC DNA]</scope>
    <source>
        <strain evidence="2">IL3000</strain>
    </source>
</reference>
<accession>F9WCZ3</accession>
<dbReference type="AlphaFoldDB" id="F9WCZ3"/>
<evidence type="ECO:0000313" key="2">
    <source>
        <dbReference type="Proteomes" id="UP000000702"/>
    </source>
</evidence>
<reference evidence="1 2" key="2">
    <citation type="journal article" date="2012" name="Proc. Natl. Acad. Sci. U.S.A.">
        <title>Antigenic diversity is generated by distinct evolutionary mechanisms in African trypanosome species.</title>
        <authorList>
            <person name="Jackson A.P."/>
            <person name="Berry A."/>
            <person name="Aslett M."/>
            <person name="Allison H.C."/>
            <person name="Burton P."/>
            <person name="Vavrova-Anderson J."/>
            <person name="Brown R."/>
            <person name="Browne H."/>
            <person name="Corton N."/>
            <person name="Hauser H."/>
            <person name="Gamble J."/>
            <person name="Gilderthorp R."/>
            <person name="Marcello L."/>
            <person name="McQuillan J."/>
            <person name="Otto T.D."/>
            <person name="Quail M.A."/>
            <person name="Sanders M.J."/>
            <person name="van Tonder A."/>
            <person name="Ginger M.L."/>
            <person name="Field M.C."/>
            <person name="Barry J.D."/>
            <person name="Hertz-Fowler C."/>
            <person name="Berriman M."/>
        </authorList>
    </citation>
    <scope>NUCLEOTIDE SEQUENCE [LARGE SCALE GENOMIC DNA]</scope>
    <source>
        <strain evidence="1 2">IL3000</strain>
    </source>
</reference>
<organism evidence="1 2">
    <name type="scientific">Trypanosoma congolense (strain IL3000)</name>
    <dbReference type="NCBI Taxonomy" id="1068625"/>
    <lineage>
        <taxon>Eukaryota</taxon>
        <taxon>Discoba</taxon>
        <taxon>Euglenozoa</taxon>
        <taxon>Kinetoplastea</taxon>
        <taxon>Metakinetoplastina</taxon>
        <taxon>Trypanosomatida</taxon>
        <taxon>Trypanosomatidae</taxon>
        <taxon>Trypanosoma</taxon>
        <taxon>Nannomonas</taxon>
    </lineage>
</organism>
<dbReference type="Proteomes" id="UP000000702">
    <property type="component" value="Unassembled WGS sequence"/>
</dbReference>
<protein>
    <submittedName>
        <fullName evidence="1">WGS project CAEQ00000000 data, annotated contig 2297</fullName>
    </submittedName>
</protein>
<evidence type="ECO:0000313" key="1">
    <source>
        <dbReference type="EMBL" id="CCD15141.1"/>
    </source>
</evidence>
<dbReference type="VEuPathDB" id="TriTrypDB:TcIL3000_0_57010"/>
<dbReference type="EMBL" id="CAEQ01001794">
    <property type="protein sequence ID" value="CCD15141.1"/>
    <property type="molecule type" value="Genomic_DNA"/>
</dbReference>
<comment type="caution">
    <text evidence="1">The sequence shown here is derived from an EMBL/GenBank/DDBJ whole genome shotgun (WGS) entry which is preliminary data.</text>
</comment>
<proteinExistence type="predicted"/>